<dbReference type="Pfam" id="PF09713">
    <property type="entry name" value="A_thal_3526"/>
    <property type="match status" value="1"/>
</dbReference>
<keyword evidence="4" id="KW-1185">Reference proteome</keyword>
<dbReference type="EMBL" id="JACMSC010000002">
    <property type="protein sequence ID" value="KAG6535036.1"/>
    <property type="molecule type" value="Genomic_DNA"/>
</dbReference>
<feature type="coiled-coil region" evidence="1">
    <location>
        <begin position="80"/>
        <end position="107"/>
    </location>
</feature>
<dbReference type="InterPro" id="IPR006476">
    <property type="entry name" value="CHP01589_pln"/>
</dbReference>
<reference evidence="3 4" key="1">
    <citation type="submission" date="2020-08" db="EMBL/GenBank/DDBJ databases">
        <title>Plant Genome Project.</title>
        <authorList>
            <person name="Zhang R.-G."/>
        </authorList>
    </citation>
    <scope>NUCLEOTIDE SEQUENCE [LARGE SCALE GENOMIC DNA]</scope>
    <source>
        <tissue evidence="3">Rhizome</tissue>
    </source>
</reference>
<name>A0A8J5IH74_ZINOF</name>
<dbReference type="PANTHER" id="PTHR31871:SF35">
    <property type="entry name" value="ANGIOTENSIN-CONVERTING ENZYME 2"/>
    <property type="match status" value="1"/>
</dbReference>
<feature type="region of interest" description="Disordered" evidence="2">
    <location>
        <begin position="247"/>
        <end position="270"/>
    </location>
</feature>
<proteinExistence type="predicted"/>
<evidence type="ECO:0000256" key="1">
    <source>
        <dbReference type="SAM" id="Coils"/>
    </source>
</evidence>
<sequence length="270" mass="30713">MVAQSIWDTPRIDSSDEDELCHVTRHMTFMTFEDCKEASSQKEVSSEDESSNEEQSSNESSSSDDEVKESPKVELLYKTIAHLKNALVKSQSRVKTLKGELKSIRNNVFVLSDRDWLGMKCKMSSGEVRKVQNLIEQCLRLHMNQKEVVDTLSLQAKIEPSFTELEPIMGDTDPITSKLDAFMERLISQQQVFMEQITSRQQGLEEQIAEISRTVQDARRLPLHIADSPISVEYDPSRDSKVKLELPTSGTMAPRYSKMESPPILEKGIR</sequence>
<dbReference type="AlphaFoldDB" id="A0A8J5IH74"/>
<protein>
    <submittedName>
        <fullName evidence="3">Uncharacterized protein</fullName>
    </submittedName>
</protein>
<organism evidence="3 4">
    <name type="scientific">Zingiber officinale</name>
    <name type="common">Ginger</name>
    <name type="synonym">Amomum zingiber</name>
    <dbReference type="NCBI Taxonomy" id="94328"/>
    <lineage>
        <taxon>Eukaryota</taxon>
        <taxon>Viridiplantae</taxon>
        <taxon>Streptophyta</taxon>
        <taxon>Embryophyta</taxon>
        <taxon>Tracheophyta</taxon>
        <taxon>Spermatophyta</taxon>
        <taxon>Magnoliopsida</taxon>
        <taxon>Liliopsida</taxon>
        <taxon>Zingiberales</taxon>
        <taxon>Zingiberaceae</taxon>
        <taxon>Zingiber</taxon>
    </lineage>
</organism>
<keyword evidence="1" id="KW-0175">Coiled coil</keyword>
<evidence type="ECO:0000313" key="4">
    <source>
        <dbReference type="Proteomes" id="UP000734854"/>
    </source>
</evidence>
<dbReference type="PANTHER" id="PTHR31871">
    <property type="entry name" value="OS02G0137100 PROTEIN"/>
    <property type="match status" value="1"/>
</dbReference>
<comment type="caution">
    <text evidence="3">The sequence shown here is derived from an EMBL/GenBank/DDBJ whole genome shotgun (WGS) entry which is preliminary data.</text>
</comment>
<accession>A0A8J5IH74</accession>
<evidence type="ECO:0000313" key="3">
    <source>
        <dbReference type="EMBL" id="KAG6535036.1"/>
    </source>
</evidence>
<feature type="coiled-coil region" evidence="1">
    <location>
        <begin position="194"/>
        <end position="221"/>
    </location>
</feature>
<gene>
    <name evidence="3" type="ORF">ZIOFF_008954</name>
</gene>
<dbReference type="Proteomes" id="UP000734854">
    <property type="component" value="Unassembled WGS sequence"/>
</dbReference>
<feature type="region of interest" description="Disordered" evidence="2">
    <location>
        <begin position="38"/>
        <end position="70"/>
    </location>
</feature>
<evidence type="ECO:0000256" key="2">
    <source>
        <dbReference type="SAM" id="MobiDB-lite"/>
    </source>
</evidence>